<evidence type="ECO:0000256" key="9">
    <source>
        <dbReference type="ARBA" id="ARBA00023136"/>
    </source>
</evidence>
<keyword evidence="3 10" id="KW-0328">Glycosyltransferase</keyword>
<dbReference type="EC" id="2.4.1.-" evidence="10"/>
<dbReference type="EMBL" id="CAICTM010000458">
    <property type="protein sequence ID" value="CAB9510910.1"/>
    <property type="molecule type" value="Genomic_DNA"/>
</dbReference>
<gene>
    <name evidence="11" type="ORF">SEMRO_459_G147230.1</name>
</gene>
<evidence type="ECO:0000313" key="11">
    <source>
        <dbReference type="EMBL" id="CAB9510910.1"/>
    </source>
</evidence>
<sequence length="409" mass="45978">MDVPFRGSAIRVAASLIVSLLLVSFRYDFAATKSIVSKYGISTNRTVTTANRTVATTAPATTAVPKTTSTPTASAAAPTTEGLIKRRFLFGIFTYDGGTKNYQQRMAIRNSYLSFYRNQAPLDNPAMKETICSLEELLNNPHLDDPYACQFVYTFVVGGGHPEQRPDICYWEECGHETKDFVVATPAFDVSEALSKEMSLLNHTDFTFLSARENHEEGKTESWFTYAASLTRDRPELKLDYIGKMDDDTIVFVDRMLGRWQTRFNHELEQPLVAGGWLIPRDLCSSSNSGWEGVCDNPKFYAPYMLPGGFNFASTKLAQQLYLIGTTLEHKKKMFFPGHEDMGFSNMVFSVDNVTTVPVGEHNPATHPTKTPEHMYRNYFKRCAECKRDEKLLEIPDLETMSGDGEKQG</sequence>
<evidence type="ECO:0000256" key="4">
    <source>
        <dbReference type="ARBA" id="ARBA00022679"/>
    </source>
</evidence>
<keyword evidence="6" id="KW-0735">Signal-anchor</keyword>
<proteinExistence type="inferred from homology"/>
<evidence type="ECO:0000256" key="10">
    <source>
        <dbReference type="RuleBase" id="RU363063"/>
    </source>
</evidence>
<evidence type="ECO:0000256" key="1">
    <source>
        <dbReference type="ARBA" id="ARBA00004323"/>
    </source>
</evidence>
<evidence type="ECO:0000313" key="12">
    <source>
        <dbReference type="Proteomes" id="UP001153069"/>
    </source>
</evidence>
<dbReference type="GO" id="GO:0016758">
    <property type="term" value="F:hexosyltransferase activity"/>
    <property type="evidence" value="ECO:0007669"/>
    <property type="project" value="InterPro"/>
</dbReference>
<dbReference type="GO" id="GO:0000139">
    <property type="term" value="C:Golgi membrane"/>
    <property type="evidence" value="ECO:0007669"/>
    <property type="project" value="UniProtKB-SubCell"/>
</dbReference>
<evidence type="ECO:0000256" key="5">
    <source>
        <dbReference type="ARBA" id="ARBA00022692"/>
    </source>
</evidence>
<accession>A0A9N8HFZ9</accession>
<reference evidence="11" key="1">
    <citation type="submission" date="2020-06" db="EMBL/GenBank/DDBJ databases">
        <authorList>
            <consortium name="Plant Systems Biology data submission"/>
        </authorList>
    </citation>
    <scope>NUCLEOTIDE SEQUENCE</scope>
    <source>
        <strain evidence="11">D6</strain>
    </source>
</reference>
<dbReference type="PANTHER" id="PTHR11214">
    <property type="entry name" value="BETA-1,3-N-ACETYLGLUCOSAMINYLTRANSFERASE"/>
    <property type="match status" value="1"/>
</dbReference>
<keyword evidence="9" id="KW-0472">Membrane</keyword>
<comment type="similarity">
    <text evidence="2 10">Belongs to the glycosyltransferase 31 family.</text>
</comment>
<keyword evidence="5" id="KW-0812">Transmembrane</keyword>
<evidence type="ECO:0000256" key="8">
    <source>
        <dbReference type="ARBA" id="ARBA00023034"/>
    </source>
</evidence>
<comment type="subcellular location">
    <subcellularLocation>
        <location evidence="1 10">Golgi apparatus membrane</location>
        <topology evidence="1 10">Single-pass type II membrane protein</topology>
    </subcellularLocation>
</comment>
<organism evidence="11 12">
    <name type="scientific">Seminavis robusta</name>
    <dbReference type="NCBI Taxonomy" id="568900"/>
    <lineage>
        <taxon>Eukaryota</taxon>
        <taxon>Sar</taxon>
        <taxon>Stramenopiles</taxon>
        <taxon>Ochrophyta</taxon>
        <taxon>Bacillariophyta</taxon>
        <taxon>Bacillariophyceae</taxon>
        <taxon>Bacillariophycidae</taxon>
        <taxon>Naviculales</taxon>
        <taxon>Naviculaceae</taxon>
        <taxon>Seminavis</taxon>
    </lineage>
</organism>
<keyword evidence="4" id="KW-0808">Transferase</keyword>
<comment type="caution">
    <text evidence="11">The sequence shown here is derived from an EMBL/GenBank/DDBJ whole genome shotgun (WGS) entry which is preliminary data.</text>
</comment>
<evidence type="ECO:0000256" key="6">
    <source>
        <dbReference type="ARBA" id="ARBA00022968"/>
    </source>
</evidence>
<evidence type="ECO:0000256" key="2">
    <source>
        <dbReference type="ARBA" id="ARBA00008661"/>
    </source>
</evidence>
<dbReference type="AlphaFoldDB" id="A0A9N8HFZ9"/>
<dbReference type="OrthoDB" id="44898at2759"/>
<keyword evidence="12" id="KW-1185">Reference proteome</keyword>
<evidence type="ECO:0000256" key="3">
    <source>
        <dbReference type="ARBA" id="ARBA00022676"/>
    </source>
</evidence>
<protein>
    <recommendedName>
        <fullName evidence="10">Hexosyltransferase</fullName>
        <ecNumber evidence="10">2.4.1.-</ecNumber>
    </recommendedName>
</protein>
<dbReference type="Proteomes" id="UP001153069">
    <property type="component" value="Unassembled WGS sequence"/>
</dbReference>
<evidence type="ECO:0000256" key="7">
    <source>
        <dbReference type="ARBA" id="ARBA00022989"/>
    </source>
</evidence>
<dbReference type="InterPro" id="IPR002659">
    <property type="entry name" value="Glyco_trans_31"/>
</dbReference>
<name>A0A9N8HFZ9_9STRA</name>
<keyword evidence="7" id="KW-1133">Transmembrane helix</keyword>
<keyword evidence="8 10" id="KW-0333">Golgi apparatus</keyword>